<dbReference type="PROSITE" id="PS50048">
    <property type="entry name" value="ZN2_CY6_FUNGAL_2"/>
    <property type="match status" value="1"/>
</dbReference>
<organism evidence="8 9">
    <name type="scientific">Plectosphaerella cucumerina</name>
    <dbReference type="NCBI Taxonomy" id="40658"/>
    <lineage>
        <taxon>Eukaryota</taxon>
        <taxon>Fungi</taxon>
        <taxon>Dikarya</taxon>
        <taxon>Ascomycota</taxon>
        <taxon>Pezizomycotina</taxon>
        <taxon>Sordariomycetes</taxon>
        <taxon>Hypocreomycetidae</taxon>
        <taxon>Glomerellales</taxon>
        <taxon>Plectosphaerellaceae</taxon>
        <taxon>Plectosphaerella</taxon>
    </lineage>
</organism>
<evidence type="ECO:0000259" key="7">
    <source>
        <dbReference type="PROSITE" id="PS50048"/>
    </source>
</evidence>
<dbReference type="GO" id="GO:0045944">
    <property type="term" value="P:positive regulation of transcription by RNA polymerase II"/>
    <property type="evidence" value="ECO:0007669"/>
    <property type="project" value="TreeGrafter"/>
</dbReference>
<comment type="caution">
    <text evidence="8">The sequence shown here is derived from an EMBL/GenBank/DDBJ whole genome shotgun (WGS) entry which is preliminary data.</text>
</comment>
<feature type="domain" description="Zn(2)-C6 fungal-type" evidence="7">
    <location>
        <begin position="18"/>
        <end position="47"/>
    </location>
</feature>
<dbReference type="PROSITE" id="PS00463">
    <property type="entry name" value="ZN2_CY6_FUNGAL_1"/>
    <property type="match status" value="1"/>
</dbReference>
<reference evidence="8" key="1">
    <citation type="journal article" date="2021" name="Nat. Commun.">
        <title>Genetic determinants of endophytism in the Arabidopsis root mycobiome.</title>
        <authorList>
            <person name="Mesny F."/>
            <person name="Miyauchi S."/>
            <person name="Thiergart T."/>
            <person name="Pickel B."/>
            <person name="Atanasova L."/>
            <person name="Karlsson M."/>
            <person name="Huettel B."/>
            <person name="Barry K.W."/>
            <person name="Haridas S."/>
            <person name="Chen C."/>
            <person name="Bauer D."/>
            <person name="Andreopoulos W."/>
            <person name="Pangilinan J."/>
            <person name="LaButti K."/>
            <person name="Riley R."/>
            <person name="Lipzen A."/>
            <person name="Clum A."/>
            <person name="Drula E."/>
            <person name="Henrissat B."/>
            <person name="Kohler A."/>
            <person name="Grigoriev I.V."/>
            <person name="Martin F.M."/>
            <person name="Hacquard S."/>
        </authorList>
    </citation>
    <scope>NUCLEOTIDE SEQUENCE</scope>
    <source>
        <strain evidence="8">MPI-CAGE-AT-0016</strain>
    </source>
</reference>
<proteinExistence type="predicted"/>
<evidence type="ECO:0000256" key="3">
    <source>
        <dbReference type="ARBA" id="ARBA00023125"/>
    </source>
</evidence>
<dbReference type="GO" id="GO:0005634">
    <property type="term" value="C:nucleus"/>
    <property type="evidence" value="ECO:0007669"/>
    <property type="project" value="UniProtKB-SubCell"/>
</dbReference>
<keyword evidence="4" id="KW-0804">Transcription</keyword>
<dbReference type="CDD" id="cd12148">
    <property type="entry name" value="fungal_TF_MHR"/>
    <property type="match status" value="1"/>
</dbReference>
<dbReference type="SMART" id="SM00066">
    <property type="entry name" value="GAL4"/>
    <property type="match status" value="1"/>
</dbReference>
<sequence length="660" mass="72289">MPPDNAETTRARQRVSNACRACRQRKVKCTGSNPCPSCNVRGQECIYDEAERKVVVLERHLRALQGRASARGSRQRRAVGGEDDREEEQSTIGALASSQTPSVRASEEPAQASAVPCPEAMLEASDCGSFSPWNYITAASRVLDPTSNDSGDYRSFDFDNQSAAAFLPDLNPMQSLPSLDIILHLVRVADFHLNCILKFFHVEDVLHRLTATTEVGPVSPTWKSQLLAIIACGKLHTEKGATKQGPPGFREFLSADRCMPSMMNMAVDVVGSVETLCLLGAYAQAAHLHDMSYLYIGQACRLVETSAFRNACKACSDIASRRRSHLERLRQTVQFLDLRASAIRGGSSQTPEALQENPGSKISSHLRIGLEIAVIISSNSILTEFLGHAQTSNRLNEDGMISSLESLQLIGKRIHELQKIHGQTTGREVGMLQLWFCHGIINVTRPALLCRAAQTRTRRSAAAESRVPHQTGTVLAEICAKYSFLALKMVSKLQQDSRLESFSFDVLDITTISAISVLLHGNLEESADATHALDAADAVLADMERRGNIPAEGIRNAIRSRRRHLPHSATVERTNDPTRWNWDGINLDERMLGISDLQPLDSPRATAQETELSGTLAVDEMPSLLGDDLTAAGPFLEDVGDGGGEHFAFDMEDLQWLDAV</sequence>
<dbReference type="InterPro" id="IPR051711">
    <property type="entry name" value="Stress_Response_Reg"/>
</dbReference>
<evidence type="ECO:0000256" key="1">
    <source>
        <dbReference type="ARBA" id="ARBA00004123"/>
    </source>
</evidence>
<dbReference type="Proteomes" id="UP000813385">
    <property type="component" value="Unassembled WGS sequence"/>
</dbReference>
<keyword evidence="2" id="KW-0805">Transcription regulation</keyword>
<evidence type="ECO:0000256" key="2">
    <source>
        <dbReference type="ARBA" id="ARBA00023015"/>
    </source>
</evidence>
<dbReference type="EMBL" id="JAGPXD010000003">
    <property type="protein sequence ID" value="KAH7363381.1"/>
    <property type="molecule type" value="Genomic_DNA"/>
</dbReference>
<evidence type="ECO:0000313" key="8">
    <source>
        <dbReference type="EMBL" id="KAH7363381.1"/>
    </source>
</evidence>
<dbReference type="AlphaFoldDB" id="A0A8K0TNG8"/>
<dbReference type="GO" id="GO:0008270">
    <property type="term" value="F:zinc ion binding"/>
    <property type="evidence" value="ECO:0007669"/>
    <property type="project" value="InterPro"/>
</dbReference>
<dbReference type="Pfam" id="PF00172">
    <property type="entry name" value="Zn_clus"/>
    <property type="match status" value="1"/>
</dbReference>
<evidence type="ECO:0000256" key="6">
    <source>
        <dbReference type="SAM" id="MobiDB-lite"/>
    </source>
</evidence>
<dbReference type="GO" id="GO:0043565">
    <property type="term" value="F:sequence-specific DNA binding"/>
    <property type="evidence" value="ECO:0007669"/>
    <property type="project" value="TreeGrafter"/>
</dbReference>
<evidence type="ECO:0000256" key="5">
    <source>
        <dbReference type="ARBA" id="ARBA00023242"/>
    </source>
</evidence>
<dbReference type="Gene3D" id="4.10.240.10">
    <property type="entry name" value="Zn(2)-C6 fungal-type DNA-binding domain"/>
    <property type="match status" value="1"/>
</dbReference>
<evidence type="ECO:0000313" key="9">
    <source>
        <dbReference type="Proteomes" id="UP000813385"/>
    </source>
</evidence>
<dbReference type="PANTHER" id="PTHR47540">
    <property type="entry name" value="THIAMINE REPRESSIBLE GENES REGULATORY PROTEIN THI5"/>
    <property type="match status" value="1"/>
</dbReference>
<keyword evidence="5" id="KW-0539">Nucleus</keyword>
<name>A0A8K0TNG8_9PEZI</name>
<dbReference type="OrthoDB" id="3266505at2759"/>
<keyword evidence="9" id="KW-1185">Reference proteome</keyword>
<dbReference type="InterPro" id="IPR001138">
    <property type="entry name" value="Zn2Cys6_DnaBD"/>
</dbReference>
<accession>A0A8K0TNG8</accession>
<dbReference type="CDD" id="cd00067">
    <property type="entry name" value="GAL4"/>
    <property type="match status" value="1"/>
</dbReference>
<feature type="compositionally biased region" description="Polar residues" evidence="6">
    <location>
        <begin position="90"/>
        <end position="103"/>
    </location>
</feature>
<feature type="region of interest" description="Disordered" evidence="6">
    <location>
        <begin position="66"/>
        <end position="111"/>
    </location>
</feature>
<dbReference type="InterPro" id="IPR036864">
    <property type="entry name" value="Zn2-C6_fun-type_DNA-bd_sf"/>
</dbReference>
<evidence type="ECO:0000256" key="4">
    <source>
        <dbReference type="ARBA" id="ARBA00023163"/>
    </source>
</evidence>
<dbReference type="SUPFAM" id="SSF57701">
    <property type="entry name" value="Zn2/Cys6 DNA-binding domain"/>
    <property type="match status" value="1"/>
</dbReference>
<dbReference type="PANTHER" id="PTHR47540:SF6">
    <property type="entry name" value="ZN(II)2CYS6 TRANSCRIPTION FACTOR (EUROFUNG)"/>
    <property type="match status" value="1"/>
</dbReference>
<protein>
    <recommendedName>
        <fullName evidence="7">Zn(2)-C6 fungal-type domain-containing protein</fullName>
    </recommendedName>
</protein>
<gene>
    <name evidence="8" type="ORF">B0T11DRAFT_282521</name>
</gene>
<comment type="subcellular location">
    <subcellularLocation>
        <location evidence="1">Nucleus</location>
    </subcellularLocation>
</comment>
<keyword evidence="3" id="KW-0238">DNA-binding</keyword>
<dbReference type="GO" id="GO:0000981">
    <property type="term" value="F:DNA-binding transcription factor activity, RNA polymerase II-specific"/>
    <property type="evidence" value="ECO:0007669"/>
    <property type="project" value="InterPro"/>
</dbReference>